<gene>
    <name evidence="2" type="ORF">BU16DRAFT_457698</name>
</gene>
<name>A0A6A6R0Y3_9PEZI</name>
<dbReference type="PANTHER" id="PTHR42071:SF1">
    <property type="entry name" value="GLOBIN-SENSOR DOMAIN-CONTAINING PROTEIN"/>
    <property type="match status" value="1"/>
</dbReference>
<dbReference type="OrthoDB" id="10027058at2759"/>
<protein>
    <recommendedName>
        <fullName evidence="1">Globin-sensor domain-containing protein</fullName>
    </recommendedName>
</protein>
<reference evidence="2" key="1">
    <citation type="journal article" date="2020" name="Stud. Mycol.">
        <title>101 Dothideomycetes genomes: a test case for predicting lifestyles and emergence of pathogens.</title>
        <authorList>
            <person name="Haridas S."/>
            <person name="Albert R."/>
            <person name="Binder M."/>
            <person name="Bloem J."/>
            <person name="Labutti K."/>
            <person name="Salamov A."/>
            <person name="Andreopoulos B."/>
            <person name="Baker S."/>
            <person name="Barry K."/>
            <person name="Bills G."/>
            <person name="Bluhm B."/>
            <person name="Cannon C."/>
            <person name="Castanera R."/>
            <person name="Culley D."/>
            <person name="Daum C."/>
            <person name="Ezra D."/>
            <person name="Gonzalez J."/>
            <person name="Henrissat B."/>
            <person name="Kuo A."/>
            <person name="Liang C."/>
            <person name="Lipzen A."/>
            <person name="Lutzoni F."/>
            <person name="Magnuson J."/>
            <person name="Mondo S."/>
            <person name="Nolan M."/>
            <person name="Ohm R."/>
            <person name="Pangilinan J."/>
            <person name="Park H.-J."/>
            <person name="Ramirez L."/>
            <person name="Alfaro M."/>
            <person name="Sun H."/>
            <person name="Tritt A."/>
            <person name="Yoshinaga Y."/>
            <person name="Zwiers L.-H."/>
            <person name="Turgeon B."/>
            <person name="Goodwin S."/>
            <person name="Spatafora J."/>
            <person name="Crous P."/>
            <person name="Grigoriev I."/>
        </authorList>
    </citation>
    <scope>NUCLEOTIDE SEQUENCE</scope>
    <source>
        <strain evidence="2">CBS 269.34</strain>
    </source>
</reference>
<organism evidence="2 3">
    <name type="scientific">Lophium mytilinum</name>
    <dbReference type="NCBI Taxonomy" id="390894"/>
    <lineage>
        <taxon>Eukaryota</taxon>
        <taxon>Fungi</taxon>
        <taxon>Dikarya</taxon>
        <taxon>Ascomycota</taxon>
        <taxon>Pezizomycotina</taxon>
        <taxon>Dothideomycetes</taxon>
        <taxon>Pleosporomycetidae</taxon>
        <taxon>Mytilinidiales</taxon>
        <taxon>Mytilinidiaceae</taxon>
        <taxon>Lophium</taxon>
    </lineage>
</organism>
<feature type="domain" description="Globin-sensor" evidence="1">
    <location>
        <begin position="15"/>
        <end position="194"/>
    </location>
</feature>
<dbReference type="EMBL" id="MU004186">
    <property type="protein sequence ID" value="KAF2497894.1"/>
    <property type="molecule type" value="Genomic_DNA"/>
</dbReference>
<evidence type="ECO:0000313" key="3">
    <source>
        <dbReference type="Proteomes" id="UP000799750"/>
    </source>
</evidence>
<evidence type="ECO:0000313" key="2">
    <source>
        <dbReference type="EMBL" id="KAF2497894.1"/>
    </source>
</evidence>
<accession>A0A6A6R0Y3</accession>
<dbReference type="InterPro" id="IPR044398">
    <property type="entry name" value="Globin-sensor_dom"/>
</dbReference>
<dbReference type="PANTHER" id="PTHR42071">
    <property type="entry name" value="PROTOGLOBIN DOMAIN-CONTAINING PROTEIN"/>
    <property type="match status" value="1"/>
</dbReference>
<dbReference type="GO" id="GO:0020037">
    <property type="term" value="F:heme binding"/>
    <property type="evidence" value="ECO:0007669"/>
    <property type="project" value="InterPro"/>
</dbReference>
<keyword evidence="3" id="KW-1185">Reference proteome</keyword>
<dbReference type="InterPro" id="IPR012292">
    <property type="entry name" value="Globin/Proto"/>
</dbReference>
<evidence type="ECO:0000259" key="1">
    <source>
        <dbReference type="Pfam" id="PF11563"/>
    </source>
</evidence>
<dbReference type="Gene3D" id="1.10.490.10">
    <property type="entry name" value="Globins"/>
    <property type="match status" value="1"/>
</dbReference>
<proteinExistence type="predicted"/>
<dbReference type="AlphaFoldDB" id="A0A6A6R0Y3"/>
<dbReference type="Pfam" id="PF11563">
    <property type="entry name" value="Protoglobin"/>
    <property type="match status" value="1"/>
</dbReference>
<sequence>MKHVERRDLYTSFPKRLHYLQTFIEWGQADINALRGAQTFVKSLIPTVCEIVYNKILEHDITAQAFHNQSTKGTNDLDVDDYVKKESPAIMNRRMFLRWYLTKLNQDPSKPEYWEYLNKVGAMHTGFFRRQPLTVDIMHISMMLGHVQNTLNAAVISAPDIPTDSKIAIVTAFGKLLWIQNDLFSKWFVKDGEEYGESNAKLQYEAATKGGKADDFLGFGGERTYCPFSGVSRTLKNQADGQPGYVYAVGGGGFAARSMRSV</sequence>
<dbReference type="GO" id="GO:0019825">
    <property type="term" value="F:oxygen binding"/>
    <property type="evidence" value="ECO:0007669"/>
    <property type="project" value="InterPro"/>
</dbReference>
<dbReference type="Proteomes" id="UP000799750">
    <property type="component" value="Unassembled WGS sequence"/>
</dbReference>